<keyword evidence="6 7" id="KW-0472">Membrane</keyword>
<dbReference type="AlphaFoldDB" id="A0AA41QDY9"/>
<dbReference type="PROSITE" id="PS50850">
    <property type="entry name" value="MFS"/>
    <property type="match status" value="1"/>
</dbReference>
<evidence type="ECO:0000256" key="5">
    <source>
        <dbReference type="ARBA" id="ARBA00022989"/>
    </source>
</evidence>
<feature type="transmembrane region" description="Helical" evidence="7">
    <location>
        <begin position="306"/>
        <end position="324"/>
    </location>
</feature>
<dbReference type="PANTHER" id="PTHR23513:SF6">
    <property type="entry name" value="MAJOR FACILITATOR SUPERFAMILY ASSOCIATED DOMAIN-CONTAINING PROTEIN"/>
    <property type="match status" value="1"/>
</dbReference>
<evidence type="ECO:0000256" key="7">
    <source>
        <dbReference type="SAM" id="Phobius"/>
    </source>
</evidence>
<feature type="transmembrane region" description="Helical" evidence="7">
    <location>
        <begin position="55"/>
        <end position="74"/>
    </location>
</feature>
<feature type="transmembrane region" description="Helical" evidence="7">
    <location>
        <begin position="245"/>
        <end position="267"/>
    </location>
</feature>
<feature type="transmembrane region" description="Helical" evidence="7">
    <location>
        <begin position="158"/>
        <end position="175"/>
    </location>
</feature>
<dbReference type="EMBL" id="JAKGSG010000034">
    <property type="protein sequence ID" value="MCF4121705.1"/>
    <property type="molecule type" value="Genomic_DNA"/>
</dbReference>
<evidence type="ECO:0000313" key="10">
    <source>
        <dbReference type="Proteomes" id="UP001165405"/>
    </source>
</evidence>
<reference evidence="9" key="1">
    <citation type="submission" date="2022-01" db="EMBL/GenBank/DDBJ databases">
        <title>Antribacter sp. nov., isolated from Guizhou of China.</title>
        <authorList>
            <person name="Chengliang C."/>
            <person name="Ya Z."/>
        </authorList>
    </citation>
    <scope>NUCLEOTIDE SEQUENCE</scope>
    <source>
        <strain evidence="9">KLBMP 9083</strain>
    </source>
</reference>
<dbReference type="Pfam" id="PF05977">
    <property type="entry name" value="MFS_3"/>
    <property type="match status" value="1"/>
</dbReference>
<dbReference type="InterPro" id="IPR010290">
    <property type="entry name" value="TM_effector"/>
</dbReference>
<evidence type="ECO:0000256" key="4">
    <source>
        <dbReference type="ARBA" id="ARBA00022692"/>
    </source>
</evidence>
<evidence type="ECO:0000256" key="2">
    <source>
        <dbReference type="ARBA" id="ARBA00022448"/>
    </source>
</evidence>
<feature type="transmembrane region" description="Helical" evidence="7">
    <location>
        <begin position="21"/>
        <end position="49"/>
    </location>
</feature>
<keyword evidence="3" id="KW-1003">Cell membrane</keyword>
<feature type="transmembrane region" description="Helical" evidence="7">
    <location>
        <begin position="86"/>
        <end position="107"/>
    </location>
</feature>
<feature type="transmembrane region" description="Helical" evidence="7">
    <location>
        <begin position="113"/>
        <end position="137"/>
    </location>
</feature>
<feature type="transmembrane region" description="Helical" evidence="7">
    <location>
        <begin position="398"/>
        <end position="417"/>
    </location>
</feature>
<dbReference type="GO" id="GO:0022857">
    <property type="term" value="F:transmembrane transporter activity"/>
    <property type="evidence" value="ECO:0007669"/>
    <property type="project" value="InterPro"/>
</dbReference>
<dbReference type="InterPro" id="IPR020846">
    <property type="entry name" value="MFS_dom"/>
</dbReference>
<feature type="domain" description="Major facilitator superfamily (MFS) profile" evidence="8">
    <location>
        <begin position="238"/>
        <end position="428"/>
    </location>
</feature>
<dbReference type="GO" id="GO:0005886">
    <property type="term" value="C:plasma membrane"/>
    <property type="evidence" value="ECO:0007669"/>
    <property type="project" value="UniProtKB-SubCell"/>
</dbReference>
<evidence type="ECO:0000259" key="8">
    <source>
        <dbReference type="PROSITE" id="PS50850"/>
    </source>
</evidence>
<accession>A0AA41QDY9</accession>
<evidence type="ECO:0000256" key="3">
    <source>
        <dbReference type="ARBA" id="ARBA00022475"/>
    </source>
</evidence>
<dbReference type="PANTHER" id="PTHR23513">
    <property type="entry name" value="INTEGRAL MEMBRANE EFFLUX PROTEIN-RELATED"/>
    <property type="match status" value="1"/>
</dbReference>
<dbReference type="InterPro" id="IPR036259">
    <property type="entry name" value="MFS_trans_sf"/>
</dbReference>
<name>A0AA41QDY9_9MICO</name>
<dbReference type="SUPFAM" id="SSF103473">
    <property type="entry name" value="MFS general substrate transporter"/>
    <property type="match status" value="1"/>
</dbReference>
<comment type="caution">
    <text evidence="9">The sequence shown here is derived from an EMBL/GenBank/DDBJ whole genome shotgun (WGS) entry which is preliminary data.</text>
</comment>
<feature type="transmembrane region" description="Helical" evidence="7">
    <location>
        <begin position="279"/>
        <end position="299"/>
    </location>
</feature>
<keyword evidence="2" id="KW-0813">Transport</keyword>
<feature type="transmembrane region" description="Helical" evidence="7">
    <location>
        <begin position="330"/>
        <end position="351"/>
    </location>
</feature>
<dbReference type="CDD" id="cd06173">
    <property type="entry name" value="MFS_MefA_like"/>
    <property type="match status" value="1"/>
</dbReference>
<evidence type="ECO:0000256" key="1">
    <source>
        <dbReference type="ARBA" id="ARBA00004651"/>
    </source>
</evidence>
<dbReference type="Gene3D" id="1.20.1250.20">
    <property type="entry name" value="MFS general substrate transporter like domains"/>
    <property type="match status" value="1"/>
</dbReference>
<feature type="transmembrane region" description="Helical" evidence="7">
    <location>
        <begin position="372"/>
        <end position="392"/>
    </location>
</feature>
<gene>
    <name evidence="9" type="ORF">L1785_12000</name>
</gene>
<comment type="subcellular location">
    <subcellularLocation>
        <location evidence="1">Cell membrane</location>
        <topology evidence="1">Multi-pass membrane protein</topology>
    </subcellularLocation>
</comment>
<dbReference type="Proteomes" id="UP001165405">
    <property type="component" value="Unassembled WGS sequence"/>
</dbReference>
<dbReference type="RefSeq" id="WP_236089502.1">
    <property type="nucleotide sequence ID" value="NZ_JAKGSG010000034.1"/>
</dbReference>
<evidence type="ECO:0000313" key="9">
    <source>
        <dbReference type="EMBL" id="MCF4121705.1"/>
    </source>
</evidence>
<protein>
    <submittedName>
        <fullName evidence="9">MFS transporter</fullName>
    </submittedName>
</protein>
<keyword evidence="5 7" id="KW-1133">Transmembrane helix</keyword>
<feature type="transmembrane region" description="Helical" evidence="7">
    <location>
        <begin position="181"/>
        <end position="200"/>
    </location>
</feature>
<evidence type="ECO:0000256" key="6">
    <source>
        <dbReference type="ARBA" id="ARBA00023136"/>
    </source>
</evidence>
<organism evidence="9 10">
    <name type="scientific">Antribacter soli</name>
    <dbReference type="NCBI Taxonomy" id="2910976"/>
    <lineage>
        <taxon>Bacteria</taxon>
        <taxon>Bacillati</taxon>
        <taxon>Actinomycetota</taxon>
        <taxon>Actinomycetes</taxon>
        <taxon>Micrococcales</taxon>
        <taxon>Promicromonosporaceae</taxon>
        <taxon>Antribacter</taxon>
    </lineage>
</organism>
<keyword evidence="10" id="KW-1185">Reference proteome</keyword>
<keyword evidence="4 7" id="KW-0812">Transmembrane</keyword>
<sequence length="428" mass="44177">MTATGDRTARDATRQGLGSRFWRVLAAQSLSSVGTGLHLVALPLLATTYTHDPRVIAALATVAGIPALVLALPVGNLVDRTHRGRLMAYSDLACVLIVGALTLAVLADVAELWLLFTVAALLGVAELIFSTGLYALIPTIVPREHLLRANSHLAVGREVGAGGIGPALAGLLFTAAPALPFAINAASFAASAAAIGSFALRRDTRPNAPVPHTERPATGKARFAAYTADLTAGARFAARHRAIRTTLLLSAGAGLFGWMPEGILVLFARDELGASDVQFGLLMAVTAAGSVLGGLLAPLIAPRTSLAKLIVTTYLIYGALLLPVALTDSIWLVMAMFFAQGLPLIASSAAVQSAQQSLVPAHLLGRTAVLRRLINALTMPAGLTAGGFLGTWLSLDAVWLIAGAGFLTIVALSGPGLRNLAPDAAMQH</sequence>
<proteinExistence type="predicted"/>